<dbReference type="Gene3D" id="3.30.1330.80">
    <property type="entry name" value="Hypothetical protein, similar to alpha- acetolactate decarboxylase, domain 2"/>
    <property type="match status" value="1"/>
</dbReference>
<dbReference type="PANTHER" id="PTHR34988:SF1">
    <property type="entry name" value="DNA-BINDING PROTEIN"/>
    <property type="match status" value="1"/>
</dbReference>
<gene>
    <name evidence="2" type="ORF">SAMN06295970_108129</name>
</gene>
<keyword evidence="3" id="KW-1185">Reference proteome</keyword>
<evidence type="ECO:0000313" key="2">
    <source>
        <dbReference type="EMBL" id="SMP62478.1"/>
    </source>
</evidence>
<dbReference type="CDD" id="cd11378">
    <property type="entry name" value="DUF296"/>
    <property type="match status" value="1"/>
</dbReference>
<evidence type="ECO:0000259" key="1">
    <source>
        <dbReference type="PROSITE" id="PS51742"/>
    </source>
</evidence>
<dbReference type="EMBL" id="FXUL01000008">
    <property type="protein sequence ID" value="SMP62478.1"/>
    <property type="molecule type" value="Genomic_DNA"/>
</dbReference>
<evidence type="ECO:0000313" key="3">
    <source>
        <dbReference type="Proteomes" id="UP001158049"/>
    </source>
</evidence>
<name>A0ABY1Q963_9BURK</name>
<dbReference type="PROSITE" id="PS51742">
    <property type="entry name" value="PPC"/>
    <property type="match status" value="1"/>
</dbReference>
<dbReference type="InterPro" id="IPR005175">
    <property type="entry name" value="PPC_dom"/>
</dbReference>
<accession>A0ABY1Q963</accession>
<proteinExistence type="predicted"/>
<dbReference type="Pfam" id="PF03479">
    <property type="entry name" value="PCC"/>
    <property type="match status" value="1"/>
</dbReference>
<dbReference type="RefSeq" id="WP_283442635.1">
    <property type="nucleotide sequence ID" value="NZ_FXUL01000008.1"/>
</dbReference>
<reference evidence="2 3" key="1">
    <citation type="submission" date="2017-05" db="EMBL/GenBank/DDBJ databases">
        <authorList>
            <person name="Varghese N."/>
            <person name="Submissions S."/>
        </authorList>
    </citation>
    <scope>NUCLEOTIDE SEQUENCE [LARGE SCALE GENOMIC DNA]</scope>
    <source>
        <strain evidence="2 3">DSM 26001</strain>
    </source>
</reference>
<feature type="domain" description="PPC" evidence="1">
    <location>
        <begin position="1"/>
        <end position="129"/>
    </location>
</feature>
<organism evidence="2 3">
    <name type="scientific">Noviherbaspirillum suwonense</name>
    <dbReference type="NCBI Taxonomy" id="1224511"/>
    <lineage>
        <taxon>Bacteria</taxon>
        <taxon>Pseudomonadati</taxon>
        <taxon>Pseudomonadota</taxon>
        <taxon>Betaproteobacteria</taxon>
        <taxon>Burkholderiales</taxon>
        <taxon>Oxalobacteraceae</taxon>
        <taxon>Noviherbaspirillum</taxon>
    </lineage>
</organism>
<dbReference type="PANTHER" id="PTHR34988">
    <property type="entry name" value="PROTEIN, PUTATIVE-RELATED"/>
    <property type="match status" value="1"/>
</dbReference>
<protein>
    <recommendedName>
        <fullName evidence="1">PPC domain-containing protein</fullName>
    </recommendedName>
</protein>
<sequence length="137" mass="14282">MQTLPLRLRPGQDLRASLESVLADHRMSAAFVLQGIGSLSAAQVRFASVSGTTAMHGSLEILTLAGSLAPDGAHLHIALSDAQGRVFGGHAGYGCIVRTTAEILIALLPDVQFSRLPDAESGYRELAIRAVRPPGGA</sequence>
<dbReference type="SUPFAM" id="SSF117856">
    <property type="entry name" value="AF0104/ALDC/Ptd012-like"/>
    <property type="match status" value="1"/>
</dbReference>
<comment type="caution">
    <text evidence="2">The sequence shown here is derived from an EMBL/GenBank/DDBJ whole genome shotgun (WGS) entry which is preliminary data.</text>
</comment>
<dbReference type="Proteomes" id="UP001158049">
    <property type="component" value="Unassembled WGS sequence"/>
</dbReference>